<evidence type="ECO:0000313" key="1">
    <source>
        <dbReference type="EMBL" id="TCL41538.1"/>
    </source>
</evidence>
<dbReference type="RefSeq" id="WP_079697939.1">
    <property type="nucleotide sequence ID" value="NZ_SLUK01000013.1"/>
</dbReference>
<protein>
    <submittedName>
        <fullName evidence="1">Uncharacterized protein</fullName>
    </submittedName>
</protein>
<name>A0A9X8UH25_9FIRM</name>
<evidence type="ECO:0000313" key="2">
    <source>
        <dbReference type="Proteomes" id="UP000294682"/>
    </source>
</evidence>
<proteinExistence type="predicted"/>
<dbReference type="EMBL" id="SLUK01000013">
    <property type="protein sequence ID" value="TCL41538.1"/>
    <property type="molecule type" value="Genomic_DNA"/>
</dbReference>
<reference evidence="1 2" key="1">
    <citation type="submission" date="2019-03" db="EMBL/GenBank/DDBJ databases">
        <title>Genomic Encyclopedia of Type Strains, Phase IV (KMG-IV): sequencing the most valuable type-strain genomes for metagenomic binning, comparative biology and taxonomic classification.</title>
        <authorList>
            <person name="Goeker M."/>
        </authorList>
    </citation>
    <scope>NUCLEOTIDE SEQUENCE [LARGE SCALE GENOMIC DNA]</scope>
    <source>
        <strain evidence="1 2">DSM 100433</strain>
    </source>
</reference>
<dbReference type="AlphaFoldDB" id="A0A9X8UH25"/>
<comment type="caution">
    <text evidence="1">The sequence shown here is derived from an EMBL/GenBank/DDBJ whole genome shotgun (WGS) entry which is preliminary data.</text>
</comment>
<dbReference type="Proteomes" id="UP000294682">
    <property type="component" value="Unassembled WGS sequence"/>
</dbReference>
<gene>
    <name evidence="1" type="ORF">EDD78_11311</name>
</gene>
<keyword evidence="2" id="KW-1185">Reference proteome</keyword>
<organism evidence="1 2">
    <name type="scientific">Harryflintia acetispora</name>
    <dbReference type="NCBI Taxonomy" id="1849041"/>
    <lineage>
        <taxon>Bacteria</taxon>
        <taxon>Bacillati</taxon>
        <taxon>Bacillota</taxon>
        <taxon>Clostridia</taxon>
        <taxon>Eubacteriales</taxon>
        <taxon>Oscillospiraceae</taxon>
        <taxon>Harryflintia</taxon>
    </lineage>
</organism>
<accession>A0A9X8UH25</accession>
<sequence length="128" mass="14658">MKESLKKQWNMELGRQLEMFLEWCGEDELAAMMLKNVEGLIRLCFLAIATGNRILSIYFLNLAKGEDIDAFISQKEKSTTAEETLVQQKEWLSEFVDSQRSEEKRKALLAAIRKANFRGLGRGDLPVS</sequence>